<gene>
    <name evidence="1" type="ORF">OEV82_11600</name>
</gene>
<dbReference type="Pfam" id="PF14179">
    <property type="entry name" value="YppG"/>
    <property type="match status" value="1"/>
</dbReference>
<evidence type="ECO:0000313" key="1">
    <source>
        <dbReference type="EMBL" id="MCU9595081.1"/>
    </source>
</evidence>
<evidence type="ECO:0000313" key="2">
    <source>
        <dbReference type="Proteomes" id="UP001208656"/>
    </source>
</evidence>
<organism evidence="1 2">
    <name type="scientific">Pallidibacillus thermolactis</name>
    <dbReference type="NCBI Taxonomy" id="251051"/>
    <lineage>
        <taxon>Bacteria</taxon>
        <taxon>Bacillati</taxon>
        <taxon>Bacillota</taxon>
        <taxon>Bacilli</taxon>
        <taxon>Bacillales</taxon>
        <taxon>Bacillaceae</taxon>
        <taxon>Pallidibacillus</taxon>
    </lineage>
</organism>
<reference evidence="1 2" key="1">
    <citation type="submission" date="2022-10" db="EMBL/GenBank/DDBJ databases">
        <title>Description of Fervidibacillus gen. nov. in the family Fervidibacillaceae fam. nov. with two species, Fervidibacillus albus sp. nov., and Fervidibacillus halotolerans sp. nov., isolated from tidal flat sediments.</title>
        <authorList>
            <person name="Kwon K.K."/>
            <person name="Yang S.-H."/>
        </authorList>
    </citation>
    <scope>NUCLEOTIDE SEQUENCE [LARGE SCALE GENOMIC DNA]</scope>
    <source>
        <strain evidence="1 2">DSM 23332</strain>
    </source>
</reference>
<accession>A0ABT2WJC2</accession>
<sequence>MFPYHRPPRNPFFPQHQKFRHPYAHLFFDYFRKDDGKIDFDKISYSLQQINKIMKQADPLVKQVTSFVKKTSKL</sequence>
<protein>
    <submittedName>
        <fullName evidence="1">YppG family protein</fullName>
    </submittedName>
</protein>
<dbReference type="EMBL" id="JAOUSE010000038">
    <property type="protein sequence ID" value="MCU9595081.1"/>
    <property type="molecule type" value="Genomic_DNA"/>
</dbReference>
<proteinExistence type="predicted"/>
<dbReference type="InterPro" id="IPR025555">
    <property type="entry name" value="YppG"/>
</dbReference>
<dbReference type="RefSeq" id="WP_173659246.1">
    <property type="nucleotide sequence ID" value="NZ_JAOUSE010000038.1"/>
</dbReference>
<comment type="caution">
    <text evidence="1">The sequence shown here is derived from an EMBL/GenBank/DDBJ whole genome shotgun (WGS) entry which is preliminary data.</text>
</comment>
<name>A0ABT2WJC2_9BACI</name>
<dbReference type="Proteomes" id="UP001208656">
    <property type="component" value="Unassembled WGS sequence"/>
</dbReference>
<keyword evidence="2" id="KW-1185">Reference proteome</keyword>